<organism evidence="6 7">
    <name type="scientific">Ceratosolen solmsi marchali</name>
    <dbReference type="NCBI Taxonomy" id="326594"/>
    <lineage>
        <taxon>Eukaryota</taxon>
        <taxon>Metazoa</taxon>
        <taxon>Ecdysozoa</taxon>
        <taxon>Arthropoda</taxon>
        <taxon>Hexapoda</taxon>
        <taxon>Insecta</taxon>
        <taxon>Pterygota</taxon>
        <taxon>Neoptera</taxon>
        <taxon>Endopterygota</taxon>
        <taxon>Hymenoptera</taxon>
        <taxon>Apocrita</taxon>
        <taxon>Proctotrupomorpha</taxon>
        <taxon>Chalcidoidea</taxon>
        <taxon>Agaonidae</taxon>
        <taxon>Agaoninae</taxon>
        <taxon>Ceratosolen</taxon>
    </lineage>
</organism>
<dbReference type="GeneID" id="105360380"/>
<sequence length="248" mass="28813">MERQMHSMQLEMKNLQRELSSATCERENAIQQNHRIQDDLAAVSCEVRKAHKDLEASKAETHDLKRQLQTYVCEVRRAEELLSEKENERTEMLNHFRSLSLEASVLENNNHSLESEAAEVRGALQAARDRIIDLEHQLTDKDCMIHEYESQITELSQNVASLEIQLQQAMDEHHRVNNDLRTARDLCMSLEQQKECLSQRIEDDSETKTEVLCLPVRLRIHERQWDADGVGLRCDDKAERPEAEVVTD</sequence>
<dbReference type="AlphaFoldDB" id="A0AAJ6VLS9"/>
<protein>
    <submittedName>
        <fullName evidence="7">Centrosomal protein of 135 kDa-like</fullName>
    </submittedName>
</protein>
<name>A0AAJ6VLS9_9HYME</name>
<dbReference type="Proteomes" id="UP000695007">
    <property type="component" value="Unplaced"/>
</dbReference>
<evidence type="ECO:0000256" key="3">
    <source>
        <dbReference type="ARBA" id="ARBA00023212"/>
    </source>
</evidence>
<dbReference type="RefSeq" id="XP_011495575.1">
    <property type="nucleotide sequence ID" value="XM_011497273.1"/>
</dbReference>
<keyword evidence="3" id="KW-0206">Cytoskeleton</keyword>
<dbReference type="InterPro" id="IPR051877">
    <property type="entry name" value="Centriole_BasalBody_StrucProt"/>
</dbReference>
<proteinExistence type="inferred from homology"/>
<evidence type="ECO:0000256" key="5">
    <source>
        <dbReference type="SAM" id="Coils"/>
    </source>
</evidence>
<dbReference type="KEGG" id="csol:105360380"/>
<evidence type="ECO:0000256" key="4">
    <source>
        <dbReference type="ARBA" id="ARBA00038123"/>
    </source>
</evidence>
<gene>
    <name evidence="7" type="primary">LOC105360380</name>
</gene>
<feature type="coiled-coil region" evidence="5">
    <location>
        <begin position="68"/>
        <end position="207"/>
    </location>
</feature>
<dbReference type="GO" id="GO:0005814">
    <property type="term" value="C:centriole"/>
    <property type="evidence" value="ECO:0007669"/>
    <property type="project" value="UniProtKB-SubCell"/>
</dbReference>
<reference evidence="7" key="1">
    <citation type="submission" date="2025-08" db="UniProtKB">
        <authorList>
            <consortium name="RefSeq"/>
        </authorList>
    </citation>
    <scope>IDENTIFICATION</scope>
</reference>
<feature type="coiled-coil region" evidence="5">
    <location>
        <begin position="5"/>
        <end position="32"/>
    </location>
</feature>
<keyword evidence="5" id="KW-0175">Coiled coil</keyword>
<evidence type="ECO:0000256" key="2">
    <source>
        <dbReference type="ARBA" id="ARBA00022490"/>
    </source>
</evidence>
<comment type="subcellular location">
    <subcellularLocation>
        <location evidence="1">Cytoplasm</location>
        <location evidence="1">Cytoskeleton</location>
        <location evidence="1">Microtubule organizing center</location>
        <location evidence="1">Centrosome</location>
        <location evidence="1">Centriole</location>
    </subcellularLocation>
</comment>
<evidence type="ECO:0000256" key="1">
    <source>
        <dbReference type="ARBA" id="ARBA00004114"/>
    </source>
</evidence>
<dbReference type="SUPFAM" id="SSF90257">
    <property type="entry name" value="Myosin rod fragments"/>
    <property type="match status" value="1"/>
</dbReference>
<keyword evidence="6" id="KW-1185">Reference proteome</keyword>
<keyword evidence="2" id="KW-0963">Cytoplasm</keyword>
<accession>A0AAJ6VLS9</accession>
<comment type="similarity">
    <text evidence="4">Belongs to the CEP135/TSGA10 family.</text>
</comment>
<dbReference type="PANTHER" id="PTHR20544:SF0">
    <property type="entry name" value="NUCLEOPROTEIN TPR_MLP1 DOMAIN-CONTAINING PROTEIN"/>
    <property type="match status" value="1"/>
</dbReference>
<dbReference type="Gene3D" id="1.20.5.170">
    <property type="match status" value="1"/>
</dbReference>
<dbReference type="PANTHER" id="PTHR20544">
    <property type="entry name" value="CENTROSOMAL PROTEIN CEP135"/>
    <property type="match status" value="1"/>
</dbReference>
<evidence type="ECO:0000313" key="7">
    <source>
        <dbReference type="RefSeq" id="XP_011495575.1"/>
    </source>
</evidence>
<evidence type="ECO:0000313" key="6">
    <source>
        <dbReference type="Proteomes" id="UP000695007"/>
    </source>
</evidence>